<dbReference type="AlphaFoldDB" id="A0A5C3PP84"/>
<proteinExistence type="predicted"/>
<dbReference type="EMBL" id="ML211017">
    <property type="protein sequence ID" value="TFK91574.1"/>
    <property type="molecule type" value="Genomic_DNA"/>
</dbReference>
<protein>
    <submittedName>
        <fullName evidence="1">Uncharacterized protein</fullName>
    </submittedName>
</protein>
<keyword evidence="2" id="KW-1185">Reference proteome</keyword>
<accession>A0A5C3PP84</accession>
<sequence length="249" mass="27920">MCVICSNEVRTMQTPCRLAVALRLDLALRDLTIVTASEDNESEGSRRRLGMLKGDCAPTHKVCLRLYYFRSLRAPVPLGVLKTPGVPWRSYSGASEGCAGLVFAPAQAYDLLACPCSGAHTRRVVPRNRAIAPDPTLSCSTSVLRWSICISLSKAVGCHDVGIRSVERLFDTCSRMLPYVEGEVAQRHRQTTPRMLRSMKVLIMIYRRPCMSFPSRLSPSPRSLEQRHRWFFPNITLNLGIHDTLPRHP</sequence>
<evidence type="ECO:0000313" key="2">
    <source>
        <dbReference type="Proteomes" id="UP000308197"/>
    </source>
</evidence>
<reference evidence="1 2" key="1">
    <citation type="journal article" date="2019" name="Nat. Ecol. Evol.">
        <title>Megaphylogeny resolves global patterns of mushroom evolution.</title>
        <authorList>
            <person name="Varga T."/>
            <person name="Krizsan K."/>
            <person name="Foldi C."/>
            <person name="Dima B."/>
            <person name="Sanchez-Garcia M."/>
            <person name="Sanchez-Ramirez S."/>
            <person name="Szollosi G.J."/>
            <person name="Szarkandi J.G."/>
            <person name="Papp V."/>
            <person name="Albert L."/>
            <person name="Andreopoulos W."/>
            <person name="Angelini C."/>
            <person name="Antonin V."/>
            <person name="Barry K.W."/>
            <person name="Bougher N.L."/>
            <person name="Buchanan P."/>
            <person name="Buyck B."/>
            <person name="Bense V."/>
            <person name="Catcheside P."/>
            <person name="Chovatia M."/>
            <person name="Cooper J."/>
            <person name="Damon W."/>
            <person name="Desjardin D."/>
            <person name="Finy P."/>
            <person name="Geml J."/>
            <person name="Haridas S."/>
            <person name="Hughes K."/>
            <person name="Justo A."/>
            <person name="Karasinski D."/>
            <person name="Kautmanova I."/>
            <person name="Kiss B."/>
            <person name="Kocsube S."/>
            <person name="Kotiranta H."/>
            <person name="LaButti K.M."/>
            <person name="Lechner B.E."/>
            <person name="Liimatainen K."/>
            <person name="Lipzen A."/>
            <person name="Lukacs Z."/>
            <person name="Mihaltcheva S."/>
            <person name="Morgado L.N."/>
            <person name="Niskanen T."/>
            <person name="Noordeloos M.E."/>
            <person name="Ohm R.A."/>
            <person name="Ortiz-Santana B."/>
            <person name="Ovrebo C."/>
            <person name="Racz N."/>
            <person name="Riley R."/>
            <person name="Savchenko A."/>
            <person name="Shiryaev A."/>
            <person name="Soop K."/>
            <person name="Spirin V."/>
            <person name="Szebenyi C."/>
            <person name="Tomsovsky M."/>
            <person name="Tulloss R.E."/>
            <person name="Uehling J."/>
            <person name="Grigoriev I.V."/>
            <person name="Vagvolgyi C."/>
            <person name="Papp T."/>
            <person name="Martin F.M."/>
            <person name="Miettinen O."/>
            <person name="Hibbett D.S."/>
            <person name="Nagy L.G."/>
        </authorList>
    </citation>
    <scope>NUCLEOTIDE SEQUENCE [LARGE SCALE GENOMIC DNA]</scope>
    <source>
        <strain evidence="1 2">HHB13444</strain>
    </source>
</reference>
<organism evidence="1 2">
    <name type="scientific">Polyporus arcularius HHB13444</name>
    <dbReference type="NCBI Taxonomy" id="1314778"/>
    <lineage>
        <taxon>Eukaryota</taxon>
        <taxon>Fungi</taxon>
        <taxon>Dikarya</taxon>
        <taxon>Basidiomycota</taxon>
        <taxon>Agaricomycotina</taxon>
        <taxon>Agaricomycetes</taxon>
        <taxon>Polyporales</taxon>
        <taxon>Polyporaceae</taxon>
        <taxon>Polyporus</taxon>
    </lineage>
</organism>
<gene>
    <name evidence="1" type="ORF">K466DRAFT_310228</name>
</gene>
<dbReference type="InParanoid" id="A0A5C3PP84"/>
<name>A0A5C3PP84_9APHY</name>
<evidence type="ECO:0000313" key="1">
    <source>
        <dbReference type="EMBL" id="TFK91574.1"/>
    </source>
</evidence>
<dbReference type="Proteomes" id="UP000308197">
    <property type="component" value="Unassembled WGS sequence"/>
</dbReference>